<dbReference type="SUPFAM" id="SSF48498">
    <property type="entry name" value="Tetracyclin repressor-like, C-terminal domain"/>
    <property type="match status" value="1"/>
</dbReference>
<dbReference type="Gene3D" id="1.10.357.10">
    <property type="entry name" value="Tetracycline Repressor, domain 2"/>
    <property type="match status" value="1"/>
</dbReference>
<feature type="domain" description="HTH tetR-type" evidence="5">
    <location>
        <begin position="15"/>
        <end position="75"/>
    </location>
</feature>
<evidence type="ECO:0000313" key="6">
    <source>
        <dbReference type="EMBL" id="KYG07357.1"/>
    </source>
</evidence>
<proteinExistence type="predicted"/>
<dbReference type="Proteomes" id="UP000075502">
    <property type="component" value="Unassembled WGS sequence"/>
</dbReference>
<protein>
    <submittedName>
        <fullName evidence="6">TetR family transcriptional regulator</fullName>
    </submittedName>
</protein>
<dbReference type="Pfam" id="PF00440">
    <property type="entry name" value="TetR_N"/>
    <property type="match status" value="1"/>
</dbReference>
<sequence length="222" mass="23841">MKNVSPRAARGRPRAFDRGVALEAALRVFWRHGYDATSLAELTAAMKITPPSLYAAFGSKQELFLEAVALYAEMYGASVPRALSEEPTARAAVSRVLLEFAAFASSPDHPLGCLMVHGAANCTPGSAEVEAALRERRAASEAALRRRIEQGIAEGDLPQDTDAAALAKYYGAVIQGMSVQARDGASREELERVAQAALRAWPRRRRGAAPATRAARRALPAR</sequence>
<dbReference type="InterPro" id="IPR023772">
    <property type="entry name" value="DNA-bd_HTH_TetR-type_CS"/>
</dbReference>
<keyword evidence="2 4" id="KW-0238">DNA-binding</keyword>
<gene>
    <name evidence="6" type="ORF">BE21_29720</name>
</gene>
<dbReference type="PROSITE" id="PS01081">
    <property type="entry name" value="HTH_TETR_1"/>
    <property type="match status" value="1"/>
</dbReference>
<dbReference type="PROSITE" id="PS50977">
    <property type="entry name" value="HTH_TETR_2"/>
    <property type="match status" value="1"/>
</dbReference>
<dbReference type="Pfam" id="PF16925">
    <property type="entry name" value="TetR_C_13"/>
    <property type="match status" value="1"/>
</dbReference>
<keyword evidence="1" id="KW-0805">Transcription regulation</keyword>
<reference evidence="6 7" key="1">
    <citation type="submission" date="2014-02" db="EMBL/GenBank/DDBJ databases">
        <title>The small core and large imbalanced accessory genome model reveals a collaborative survival strategy of Sorangium cellulosum strains in nature.</title>
        <authorList>
            <person name="Han K."/>
            <person name="Peng R."/>
            <person name="Blom J."/>
            <person name="Li Y.-Z."/>
        </authorList>
    </citation>
    <scope>NUCLEOTIDE SEQUENCE [LARGE SCALE GENOMIC DNA]</scope>
    <source>
        <strain evidence="6 7">So0007-03</strain>
    </source>
</reference>
<evidence type="ECO:0000313" key="7">
    <source>
        <dbReference type="Proteomes" id="UP000075502"/>
    </source>
</evidence>
<name>A0A150TS05_SORCE</name>
<dbReference type="InterPro" id="IPR011075">
    <property type="entry name" value="TetR_C"/>
</dbReference>
<accession>A0A150TS05</accession>
<dbReference type="Gene3D" id="1.10.10.60">
    <property type="entry name" value="Homeodomain-like"/>
    <property type="match status" value="1"/>
</dbReference>
<evidence type="ECO:0000256" key="1">
    <source>
        <dbReference type="ARBA" id="ARBA00023015"/>
    </source>
</evidence>
<evidence type="ECO:0000256" key="4">
    <source>
        <dbReference type="PROSITE-ProRule" id="PRU00335"/>
    </source>
</evidence>
<dbReference type="InterPro" id="IPR036271">
    <property type="entry name" value="Tet_transcr_reg_TetR-rel_C_sf"/>
</dbReference>
<dbReference type="AlphaFoldDB" id="A0A150TS05"/>
<dbReference type="InterPro" id="IPR009057">
    <property type="entry name" value="Homeodomain-like_sf"/>
</dbReference>
<evidence type="ECO:0000256" key="3">
    <source>
        <dbReference type="ARBA" id="ARBA00023163"/>
    </source>
</evidence>
<organism evidence="6 7">
    <name type="scientific">Sorangium cellulosum</name>
    <name type="common">Polyangium cellulosum</name>
    <dbReference type="NCBI Taxonomy" id="56"/>
    <lineage>
        <taxon>Bacteria</taxon>
        <taxon>Pseudomonadati</taxon>
        <taxon>Myxococcota</taxon>
        <taxon>Polyangia</taxon>
        <taxon>Polyangiales</taxon>
        <taxon>Polyangiaceae</taxon>
        <taxon>Sorangium</taxon>
    </lineage>
</organism>
<evidence type="ECO:0000259" key="5">
    <source>
        <dbReference type="PROSITE" id="PS50977"/>
    </source>
</evidence>
<dbReference type="EMBL" id="JEME01001362">
    <property type="protein sequence ID" value="KYG07357.1"/>
    <property type="molecule type" value="Genomic_DNA"/>
</dbReference>
<dbReference type="InterPro" id="IPR001647">
    <property type="entry name" value="HTH_TetR"/>
</dbReference>
<feature type="DNA-binding region" description="H-T-H motif" evidence="4">
    <location>
        <begin position="38"/>
        <end position="57"/>
    </location>
</feature>
<comment type="caution">
    <text evidence="6">The sequence shown here is derived from an EMBL/GenBank/DDBJ whole genome shotgun (WGS) entry which is preliminary data.</text>
</comment>
<dbReference type="GO" id="GO:0003677">
    <property type="term" value="F:DNA binding"/>
    <property type="evidence" value="ECO:0007669"/>
    <property type="project" value="UniProtKB-UniRule"/>
</dbReference>
<dbReference type="PANTHER" id="PTHR47506">
    <property type="entry name" value="TRANSCRIPTIONAL REGULATORY PROTEIN"/>
    <property type="match status" value="1"/>
</dbReference>
<keyword evidence="3" id="KW-0804">Transcription</keyword>
<evidence type="ECO:0000256" key="2">
    <source>
        <dbReference type="ARBA" id="ARBA00023125"/>
    </source>
</evidence>
<dbReference type="PANTHER" id="PTHR47506:SF1">
    <property type="entry name" value="HTH-TYPE TRANSCRIPTIONAL REGULATOR YJDC"/>
    <property type="match status" value="1"/>
</dbReference>
<dbReference type="SUPFAM" id="SSF46689">
    <property type="entry name" value="Homeodomain-like"/>
    <property type="match status" value="1"/>
</dbReference>